<dbReference type="OrthoDB" id="7026374at2"/>
<organism evidence="1 2">
    <name type="scientific">Pseudomonas oryzihabitans</name>
    <dbReference type="NCBI Taxonomy" id="47885"/>
    <lineage>
        <taxon>Bacteria</taxon>
        <taxon>Pseudomonadati</taxon>
        <taxon>Pseudomonadota</taxon>
        <taxon>Gammaproteobacteria</taxon>
        <taxon>Pseudomonadales</taxon>
        <taxon>Pseudomonadaceae</taxon>
        <taxon>Pseudomonas</taxon>
    </lineage>
</organism>
<gene>
    <name evidence="1" type="ORF">APT59_10280</name>
</gene>
<evidence type="ECO:0008006" key="3">
    <source>
        <dbReference type="Google" id="ProtNLM"/>
    </source>
</evidence>
<sequence>MKKWMLPLLCVSLAGCSLGGHHEAEEMRPLTAEQTTLLRQNDLLQAKLLVLGGSEEQLKLADALLLRNGGSSADGEVEFYRAVVAIKQGPQTDDVLELLNTSASHHYPLAYALLYRMYTDPFLVPEADPIQAQTYKSAYAELAVAKSGYPSFDKAVEVTRQLAP</sequence>
<dbReference type="KEGG" id="por:APT59_10280"/>
<dbReference type="PROSITE" id="PS51257">
    <property type="entry name" value="PROKAR_LIPOPROTEIN"/>
    <property type="match status" value="1"/>
</dbReference>
<dbReference type="Proteomes" id="UP000064137">
    <property type="component" value="Chromosome"/>
</dbReference>
<protein>
    <recommendedName>
        <fullName evidence="3">Lipoprotein</fullName>
    </recommendedName>
</protein>
<evidence type="ECO:0000313" key="1">
    <source>
        <dbReference type="EMBL" id="ALZ84564.1"/>
    </source>
</evidence>
<name>A0A0U4WZK5_9PSED</name>
<evidence type="ECO:0000313" key="2">
    <source>
        <dbReference type="Proteomes" id="UP000064137"/>
    </source>
</evidence>
<proteinExistence type="predicted"/>
<accession>A0A0U4WZK5</accession>
<dbReference type="AlphaFoldDB" id="A0A0U4WZK5"/>
<dbReference type="EMBL" id="CP013987">
    <property type="protein sequence ID" value="ALZ84564.1"/>
    <property type="molecule type" value="Genomic_DNA"/>
</dbReference>
<reference evidence="1 2" key="1">
    <citation type="submission" date="2016-01" db="EMBL/GenBank/DDBJ databases">
        <title>Annotation of Pseudomonas oryzihabitans USDA-ARS-USMARC-56511.</title>
        <authorList>
            <person name="Harhay G.P."/>
            <person name="Harhay D.M."/>
            <person name="Smith T.P.L."/>
            <person name="Bono J.L."/>
            <person name="Heaton M.P."/>
            <person name="Clawson M.L."/>
            <person name="Chitko-Mckown C.G."/>
            <person name="Capik S.F."/>
            <person name="DeDonder K.D."/>
            <person name="Apley M.D."/>
            <person name="Lubbers B.V."/>
            <person name="White B.J."/>
            <person name="Larson R.L."/>
        </authorList>
    </citation>
    <scope>NUCLEOTIDE SEQUENCE [LARGE SCALE GENOMIC DNA]</scope>
    <source>
        <strain evidence="1 2">USDA-ARS-USMARC-56511</strain>
    </source>
</reference>